<feature type="compositionally biased region" description="Low complexity" evidence="1">
    <location>
        <begin position="23"/>
        <end position="34"/>
    </location>
</feature>
<protein>
    <submittedName>
        <fullName evidence="3">YhcN/YlaJ family sporulation lipoprotein</fullName>
    </submittedName>
</protein>
<feature type="compositionally biased region" description="Low complexity" evidence="1">
    <location>
        <begin position="42"/>
        <end position="67"/>
    </location>
</feature>
<dbReference type="NCBIfam" id="TIGR02898">
    <property type="entry name" value="spore_YhcN_YlaJ"/>
    <property type="match status" value="1"/>
</dbReference>
<evidence type="ECO:0000256" key="2">
    <source>
        <dbReference type="SAM" id="SignalP"/>
    </source>
</evidence>
<feature type="region of interest" description="Disordered" evidence="1">
    <location>
        <begin position="23"/>
        <end position="68"/>
    </location>
</feature>
<name>A0ABU8F9B1_9BACI</name>
<feature type="signal peptide" evidence="2">
    <location>
        <begin position="1"/>
        <end position="20"/>
    </location>
</feature>
<reference evidence="3 4" key="1">
    <citation type="submission" date="2024-01" db="EMBL/GenBank/DDBJ databases">
        <title>Seven novel Bacillus-like species.</title>
        <authorList>
            <person name="Liu G."/>
        </authorList>
    </citation>
    <scope>NUCLEOTIDE SEQUENCE [LARGE SCALE GENOMIC DNA]</scope>
    <source>
        <strain evidence="3 4">FJAT-51614</strain>
    </source>
</reference>
<accession>A0ABU8F9B1</accession>
<sequence>MSKILQVALTLLLISSLVGCGTANNNDNNANKNNDNNDVKTNDTVNTNTTNDETGTDTNDNNGTNGDQKLELADDVASKITELEEVDSANVIVTNNNAYVGVMLKEGTNDSEELEKKIADKARETNGNFDNVYVTTNPDFAKQITEYGDKIRANEPIEGLYDEFADTVKRVFPNAK</sequence>
<proteinExistence type="predicted"/>
<keyword evidence="3" id="KW-0449">Lipoprotein</keyword>
<keyword evidence="4" id="KW-1185">Reference proteome</keyword>
<organism evidence="3 4">
    <name type="scientific">Psychrobacillus mangrovi</name>
    <dbReference type="NCBI Taxonomy" id="3117745"/>
    <lineage>
        <taxon>Bacteria</taxon>
        <taxon>Bacillati</taxon>
        <taxon>Bacillota</taxon>
        <taxon>Bacilli</taxon>
        <taxon>Bacillales</taxon>
        <taxon>Bacillaceae</taxon>
        <taxon>Psychrobacillus</taxon>
    </lineage>
</organism>
<dbReference type="RefSeq" id="WP_336499150.1">
    <property type="nucleotide sequence ID" value="NZ_JBAWSY010000023.1"/>
</dbReference>
<feature type="chain" id="PRO_5047456717" evidence="2">
    <location>
        <begin position="21"/>
        <end position="176"/>
    </location>
</feature>
<gene>
    <name evidence="3" type="ORF">WAX74_18435</name>
</gene>
<dbReference type="Proteomes" id="UP001364890">
    <property type="component" value="Unassembled WGS sequence"/>
</dbReference>
<dbReference type="EMBL" id="JBAWSY010000023">
    <property type="protein sequence ID" value="MEI4771604.1"/>
    <property type="molecule type" value="Genomic_DNA"/>
</dbReference>
<dbReference type="Pfam" id="PF09580">
    <property type="entry name" value="Spore_YhcN_YlaJ"/>
    <property type="match status" value="1"/>
</dbReference>
<evidence type="ECO:0000313" key="4">
    <source>
        <dbReference type="Proteomes" id="UP001364890"/>
    </source>
</evidence>
<evidence type="ECO:0000313" key="3">
    <source>
        <dbReference type="EMBL" id="MEI4771604.1"/>
    </source>
</evidence>
<keyword evidence="2" id="KW-0732">Signal</keyword>
<dbReference type="InterPro" id="IPR019076">
    <property type="entry name" value="Spore_lipoprot_YhcN/YlaJ-like"/>
</dbReference>
<evidence type="ECO:0000256" key="1">
    <source>
        <dbReference type="SAM" id="MobiDB-lite"/>
    </source>
</evidence>
<dbReference type="PROSITE" id="PS51257">
    <property type="entry name" value="PROKAR_LIPOPROTEIN"/>
    <property type="match status" value="1"/>
</dbReference>
<dbReference type="InterPro" id="IPR014247">
    <property type="entry name" value="Spore_lipoprot_YhcN/YlaJ"/>
</dbReference>
<comment type="caution">
    <text evidence="3">The sequence shown here is derived from an EMBL/GenBank/DDBJ whole genome shotgun (WGS) entry which is preliminary data.</text>
</comment>